<dbReference type="Pfam" id="PF00440">
    <property type="entry name" value="TetR_N"/>
    <property type="match status" value="1"/>
</dbReference>
<dbReference type="Gene3D" id="1.10.357.10">
    <property type="entry name" value="Tetracycline Repressor, domain 2"/>
    <property type="match status" value="1"/>
</dbReference>
<dbReference type="InterPro" id="IPR009057">
    <property type="entry name" value="Homeodomain-like_sf"/>
</dbReference>
<dbReference type="InterPro" id="IPR050109">
    <property type="entry name" value="HTH-type_TetR-like_transc_reg"/>
</dbReference>
<dbReference type="OrthoDB" id="7056813at2"/>
<dbReference type="InterPro" id="IPR025996">
    <property type="entry name" value="MT1864/Rv1816-like_C"/>
</dbReference>
<dbReference type="PANTHER" id="PTHR30055:SF234">
    <property type="entry name" value="HTH-TYPE TRANSCRIPTIONAL REGULATOR BETI"/>
    <property type="match status" value="1"/>
</dbReference>
<proteinExistence type="predicted"/>
<reference evidence="6 7" key="1">
    <citation type="submission" date="2017-12" db="EMBL/GenBank/DDBJ databases">
        <authorList>
            <person name="Hurst M.R.H."/>
        </authorList>
    </citation>
    <scope>NUCLEOTIDE SEQUENCE [LARGE SCALE GENOMIC DNA]</scope>
    <source>
        <strain evidence="6 7">SY-3-19</strain>
    </source>
</reference>
<dbReference type="EMBL" id="PJCH01000001">
    <property type="protein sequence ID" value="PQA89534.1"/>
    <property type="molecule type" value="Genomic_DNA"/>
</dbReference>
<keyword evidence="1" id="KW-0805">Transcription regulation</keyword>
<dbReference type="InterPro" id="IPR001647">
    <property type="entry name" value="HTH_TetR"/>
</dbReference>
<dbReference type="SUPFAM" id="SSF46689">
    <property type="entry name" value="Homeodomain-like"/>
    <property type="match status" value="1"/>
</dbReference>
<dbReference type="GO" id="GO:0000976">
    <property type="term" value="F:transcription cis-regulatory region binding"/>
    <property type="evidence" value="ECO:0007669"/>
    <property type="project" value="TreeGrafter"/>
</dbReference>
<dbReference type="AlphaFoldDB" id="A0A2S7KAI8"/>
<dbReference type="PANTHER" id="PTHR30055">
    <property type="entry name" value="HTH-TYPE TRANSCRIPTIONAL REGULATOR RUTR"/>
    <property type="match status" value="1"/>
</dbReference>
<keyword evidence="3" id="KW-0804">Transcription</keyword>
<feature type="domain" description="HTH tetR-type" evidence="5">
    <location>
        <begin position="21"/>
        <end position="81"/>
    </location>
</feature>
<keyword evidence="2 4" id="KW-0238">DNA-binding</keyword>
<name>A0A2S7KAI8_9PROT</name>
<sequence length="233" mass="26261">MLDAALTRPEEIQKKSGYHHGNLRSAIFDAVAQLIGERKSLAFHLKDVAALVGTSQPAIYKHFENKQSLLVETAVAGYGIQKKFRDYALDISGPSPLQQLLAVGYAYVHFSRTYPGYFLLMKNLETDEILSSPQYQRQRDETLHLVRSLIAECMETGLFHKTDLNLVMTSLQSTALGLANMYLLNQLEVVARDLHKDKHLVSRIFKVSIESFLTPEGKRHIRNAGANPFEDTD</sequence>
<accession>A0A2S7KAI8</accession>
<dbReference type="Pfam" id="PF13305">
    <property type="entry name" value="TetR_C_33"/>
    <property type="match status" value="1"/>
</dbReference>
<dbReference type="Proteomes" id="UP000239504">
    <property type="component" value="Unassembled WGS sequence"/>
</dbReference>
<evidence type="ECO:0000256" key="3">
    <source>
        <dbReference type="ARBA" id="ARBA00023163"/>
    </source>
</evidence>
<dbReference type="PRINTS" id="PR00455">
    <property type="entry name" value="HTHTETR"/>
</dbReference>
<organism evidence="6 7">
    <name type="scientific">Hyphococcus luteus</name>
    <dbReference type="NCBI Taxonomy" id="2058213"/>
    <lineage>
        <taxon>Bacteria</taxon>
        <taxon>Pseudomonadati</taxon>
        <taxon>Pseudomonadota</taxon>
        <taxon>Alphaproteobacteria</taxon>
        <taxon>Parvularculales</taxon>
        <taxon>Parvularculaceae</taxon>
        <taxon>Hyphococcus</taxon>
    </lineage>
</organism>
<evidence type="ECO:0000256" key="1">
    <source>
        <dbReference type="ARBA" id="ARBA00023015"/>
    </source>
</evidence>
<protein>
    <recommendedName>
        <fullName evidence="5">HTH tetR-type domain-containing protein</fullName>
    </recommendedName>
</protein>
<evidence type="ECO:0000256" key="2">
    <source>
        <dbReference type="ARBA" id="ARBA00023125"/>
    </source>
</evidence>
<keyword evidence="7" id="KW-1185">Reference proteome</keyword>
<evidence type="ECO:0000313" key="6">
    <source>
        <dbReference type="EMBL" id="PQA89534.1"/>
    </source>
</evidence>
<dbReference type="InterPro" id="IPR036271">
    <property type="entry name" value="Tet_transcr_reg_TetR-rel_C_sf"/>
</dbReference>
<evidence type="ECO:0000259" key="5">
    <source>
        <dbReference type="PROSITE" id="PS50977"/>
    </source>
</evidence>
<evidence type="ECO:0000256" key="4">
    <source>
        <dbReference type="PROSITE-ProRule" id="PRU00335"/>
    </source>
</evidence>
<dbReference type="PROSITE" id="PS50977">
    <property type="entry name" value="HTH_TETR_2"/>
    <property type="match status" value="1"/>
</dbReference>
<feature type="DNA-binding region" description="H-T-H motif" evidence="4">
    <location>
        <begin position="44"/>
        <end position="63"/>
    </location>
</feature>
<gene>
    <name evidence="6" type="ORF">CW354_01290</name>
</gene>
<dbReference type="GO" id="GO:0003700">
    <property type="term" value="F:DNA-binding transcription factor activity"/>
    <property type="evidence" value="ECO:0007669"/>
    <property type="project" value="TreeGrafter"/>
</dbReference>
<dbReference type="SUPFAM" id="SSF48498">
    <property type="entry name" value="Tetracyclin repressor-like, C-terminal domain"/>
    <property type="match status" value="1"/>
</dbReference>
<comment type="caution">
    <text evidence="6">The sequence shown here is derived from an EMBL/GenBank/DDBJ whole genome shotgun (WGS) entry which is preliminary data.</text>
</comment>
<evidence type="ECO:0000313" key="7">
    <source>
        <dbReference type="Proteomes" id="UP000239504"/>
    </source>
</evidence>